<name>A0A426Y4R3_ENSVE</name>
<dbReference type="EMBL" id="AMZH03015073">
    <property type="protein sequence ID" value="RRT46610.1"/>
    <property type="molecule type" value="Genomic_DNA"/>
</dbReference>
<dbReference type="AlphaFoldDB" id="A0A426Y4R3"/>
<organism evidence="1 2">
    <name type="scientific">Ensete ventricosum</name>
    <name type="common">Abyssinian banana</name>
    <name type="synonym">Musa ensete</name>
    <dbReference type="NCBI Taxonomy" id="4639"/>
    <lineage>
        <taxon>Eukaryota</taxon>
        <taxon>Viridiplantae</taxon>
        <taxon>Streptophyta</taxon>
        <taxon>Embryophyta</taxon>
        <taxon>Tracheophyta</taxon>
        <taxon>Spermatophyta</taxon>
        <taxon>Magnoliopsida</taxon>
        <taxon>Liliopsida</taxon>
        <taxon>Zingiberales</taxon>
        <taxon>Musaceae</taxon>
        <taxon>Ensete</taxon>
    </lineage>
</organism>
<evidence type="ECO:0000313" key="1">
    <source>
        <dbReference type="EMBL" id="RRT46610.1"/>
    </source>
</evidence>
<accession>A0A426Y4R3</accession>
<gene>
    <name evidence="1" type="ORF">B296_00043308</name>
</gene>
<protein>
    <submittedName>
        <fullName evidence="1">Uncharacterized protein</fullName>
    </submittedName>
</protein>
<comment type="caution">
    <text evidence="1">The sequence shown here is derived from an EMBL/GenBank/DDBJ whole genome shotgun (WGS) entry which is preliminary data.</text>
</comment>
<sequence>MSRPSPVICSVAWYPCLCRLGGTRMRSVPTQQITPPLRALNSYPAFGCMMAHGVTPSIAEALATMLGSIQNAVCGDASLARYERLPLSSVGRAVTKKQRFLSKPTWIMLAALSDCGRLRQDGNIRRKEIRVQMETCSSECVEEVEKKKK</sequence>
<dbReference type="Proteomes" id="UP000287651">
    <property type="component" value="Unassembled WGS sequence"/>
</dbReference>
<evidence type="ECO:0000313" key="2">
    <source>
        <dbReference type="Proteomes" id="UP000287651"/>
    </source>
</evidence>
<proteinExistence type="predicted"/>
<reference evidence="1 2" key="1">
    <citation type="journal article" date="2014" name="Agronomy (Basel)">
        <title>A Draft Genome Sequence for Ensete ventricosum, the Drought-Tolerant Tree Against Hunger.</title>
        <authorList>
            <person name="Harrison J."/>
            <person name="Moore K.A."/>
            <person name="Paszkiewicz K."/>
            <person name="Jones T."/>
            <person name="Grant M."/>
            <person name="Ambacheew D."/>
            <person name="Muzemil S."/>
            <person name="Studholme D.J."/>
        </authorList>
    </citation>
    <scope>NUCLEOTIDE SEQUENCE [LARGE SCALE GENOMIC DNA]</scope>
</reference>